<organism evidence="3 4">
    <name type="scientific">Candidatus Thiodiazotropha taylori</name>
    <dbReference type="NCBI Taxonomy" id="2792791"/>
    <lineage>
        <taxon>Bacteria</taxon>
        <taxon>Pseudomonadati</taxon>
        <taxon>Pseudomonadota</taxon>
        <taxon>Gammaproteobacteria</taxon>
        <taxon>Chromatiales</taxon>
        <taxon>Sedimenticolaceae</taxon>
        <taxon>Candidatus Thiodiazotropha</taxon>
    </lineage>
</organism>
<evidence type="ECO:0000259" key="2">
    <source>
        <dbReference type="Pfam" id="PF01593"/>
    </source>
</evidence>
<gene>
    <name evidence="3" type="ORF">KME65_08350</name>
</gene>
<dbReference type="PANTHER" id="PTHR42923:SF3">
    <property type="entry name" value="PROTOPORPHYRINOGEN OXIDASE"/>
    <property type="match status" value="1"/>
</dbReference>
<sequence length="399" mass="43535">MSGRVVDLLVVGAGISGLGMALMARRRGVESLILEAGGHLGGAINSHRFETGEGIFWAELGGHTCYNSYGNLLQLLQETGQLDSLQPKQKLRYRLQQEGRLTSIPSQLNFLELLGVLPRLWMSGKEGRTVADYFGRIIGRRNFRRVLGPALDAVVCQPAADFPADALFRKKPRRKEIIRSFTGPQGLQSFIEGMASELEIRLHSPVIGLERGENHYRVAVENETIEAKSVALAVAPDIAAGILAGSMPDLAAPLQEIEMAAIESHSVLLKADRLALPPLAGIIGVADDFYSAVSRDLVPDEHYRAFTFHFRPNVLDETGRLGRICEVLGVDPGAIESHVSCSNRLPALRLGHAERITRIDKALQGDSLALTGNWFSGVSIEDSLIRSNQECRRLFDASA</sequence>
<keyword evidence="1" id="KW-0812">Transmembrane</keyword>
<dbReference type="Proteomes" id="UP000770889">
    <property type="component" value="Unassembled WGS sequence"/>
</dbReference>
<dbReference type="Pfam" id="PF01593">
    <property type="entry name" value="Amino_oxidase"/>
    <property type="match status" value="1"/>
</dbReference>
<evidence type="ECO:0000313" key="4">
    <source>
        <dbReference type="Proteomes" id="UP000770889"/>
    </source>
</evidence>
<dbReference type="Gene3D" id="3.50.50.60">
    <property type="entry name" value="FAD/NAD(P)-binding domain"/>
    <property type="match status" value="3"/>
</dbReference>
<reference evidence="3 4" key="1">
    <citation type="submission" date="2021-05" db="EMBL/GenBank/DDBJ databases">
        <title>Genetic and Functional Diversity in Clade A Lucinid endosymbionts from the Bahamas.</title>
        <authorList>
            <person name="Giani N.M."/>
            <person name="Engel A.S."/>
            <person name="Campbell B.J."/>
        </authorList>
    </citation>
    <scope>NUCLEOTIDE SEQUENCE [LARGE SCALE GENOMIC DNA]</scope>
    <source>
        <strain evidence="3">LUC16012Gg_MoonRockCtena</strain>
    </source>
</reference>
<dbReference type="EMBL" id="JAHHGM010000006">
    <property type="protein sequence ID" value="MBT2988963.1"/>
    <property type="molecule type" value="Genomic_DNA"/>
</dbReference>
<proteinExistence type="predicted"/>
<feature type="domain" description="Amine oxidase" evidence="2">
    <location>
        <begin position="15"/>
        <end position="242"/>
    </location>
</feature>
<comment type="caution">
    <text evidence="3">The sequence shown here is derived from an EMBL/GenBank/DDBJ whole genome shotgun (WGS) entry which is preliminary data.</text>
</comment>
<dbReference type="AlphaFoldDB" id="A0A944M858"/>
<dbReference type="InterPro" id="IPR036188">
    <property type="entry name" value="FAD/NAD-bd_sf"/>
</dbReference>
<accession>A0A944M858</accession>
<dbReference type="GO" id="GO:0016491">
    <property type="term" value="F:oxidoreductase activity"/>
    <property type="evidence" value="ECO:0007669"/>
    <property type="project" value="InterPro"/>
</dbReference>
<dbReference type="InterPro" id="IPR050464">
    <property type="entry name" value="Zeta_carotene_desat/Oxidored"/>
</dbReference>
<feature type="transmembrane region" description="Helical" evidence="1">
    <location>
        <begin position="6"/>
        <end position="24"/>
    </location>
</feature>
<protein>
    <submittedName>
        <fullName evidence="3">FAD-dependent oxidoreductase</fullName>
    </submittedName>
</protein>
<dbReference type="PANTHER" id="PTHR42923">
    <property type="entry name" value="PROTOPORPHYRINOGEN OXIDASE"/>
    <property type="match status" value="1"/>
</dbReference>
<evidence type="ECO:0000313" key="3">
    <source>
        <dbReference type="EMBL" id="MBT2988963.1"/>
    </source>
</evidence>
<keyword evidence="1" id="KW-0472">Membrane</keyword>
<dbReference type="InterPro" id="IPR002937">
    <property type="entry name" value="Amino_oxidase"/>
</dbReference>
<evidence type="ECO:0000256" key="1">
    <source>
        <dbReference type="SAM" id="Phobius"/>
    </source>
</evidence>
<dbReference type="SUPFAM" id="SSF51905">
    <property type="entry name" value="FAD/NAD(P)-binding domain"/>
    <property type="match status" value="1"/>
</dbReference>
<keyword evidence="1" id="KW-1133">Transmembrane helix</keyword>
<name>A0A944M858_9GAMM</name>